<organism evidence="2 3">
    <name type="scientific">Rhodotorula paludigena</name>
    <dbReference type="NCBI Taxonomy" id="86838"/>
    <lineage>
        <taxon>Eukaryota</taxon>
        <taxon>Fungi</taxon>
        <taxon>Dikarya</taxon>
        <taxon>Basidiomycota</taxon>
        <taxon>Pucciniomycotina</taxon>
        <taxon>Microbotryomycetes</taxon>
        <taxon>Sporidiobolales</taxon>
        <taxon>Sporidiobolaceae</taxon>
        <taxon>Rhodotorula</taxon>
    </lineage>
</organism>
<evidence type="ECO:0000313" key="2">
    <source>
        <dbReference type="EMBL" id="GJN88017.1"/>
    </source>
</evidence>
<evidence type="ECO:0000313" key="3">
    <source>
        <dbReference type="Proteomes" id="UP001342314"/>
    </source>
</evidence>
<name>A0AAV5GF87_9BASI</name>
<protein>
    <submittedName>
        <fullName evidence="2">Uncharacterized protein</fullName>
    </submittedName>
</protein>
<sequence>MSFSSDSTLFFGVFVEAVPLMLAAEAWQTVKPAFLALDMLAARRRKGKLSSTSTGTSFVALPAEVLDVIKQELSRLEMTIVVGYHDTEVCLRDFNLCLVSTDRYTQEDYDDEDPNAAAGIGLHILQRPSSSNFPSLAWSDWPPEGDSHKTLRFSPEVFEHAQREAYRFRRFFSVFPLEAVDTQPPVVDIPWKAEKAVHKTYESSVSNELRKEPTETATAWAKMAMKNARRVEQEAQQRASTPSWMLWTQMHSYN</sequence>
<gene>
    <name evidence="2" type="ORF">Rhopal_000973-T1</name>
</gene>
<feature type="chain" id="PRO_5043596216" evidence="1">
    <location>
        <begin position="24"/>
        <end position="254"/>
    </location>
</feature>
<keyword evidence="1" id="KW-0732">Signal</keyword>
<proteinExistence type="predicted"/>
<feature type="signal peptide" evidence="1">
    <location>
        <begin position="1"/>
        <end position="23"/>
    </location>
</feature>
<evidence type="ECO:0000256" key="1">
    <source>
        <dbReference type="SAM" id="SignalP"/>
    </source>
</evidence>
<keyword evidence="3" id="KW-1185">Reference proteome</keyword>
<reference evidence="2 3" key="1">
    <citation type="submission" date="2021-12" db="EMBL/GenBank/DDBJ databases">
        <title>High titer production of polyol ester of fatty acids by Rhodotorula paludigena BS15 towards product separation-free biomass refinery.</title>
        <authorList>
            <person name="Mano J."/>
            <person name="Ono H."/>
            <person name="Tanaka T."/>
            <person name="Naito K."/>
            <person name="Sushida H."/>
            <person name="Ike M."/>
            <person name="Tokuyasu K."/>
            <person name="Kitaoka M."/>
        </authorList>
    </citation>
    <scope>NUCLEOTIDE SEQUENCE [LARGE SCALE GENOMIC DNA]</scope>
    <source>
        <strain evidence="2 3">BS15</strain>
    </source>
</reference>
<dbReference type="AlphaFoldDB" id="A0AAV5GF87"/>
<comment type="caution">
    <text evidence="2">The sequence shown here is derived from an EMBL/GenBank/DDBJ whole genome shotgun (WGS) entry which is preliminary data.</text>
</comment>
<dbReference type="Proteomes" id="UP001342314">
    <property type="component" value="Unassembled WGS sequence"/>
</dbReference>
<accession>A0AAV5GF87</accession>
<dbReference type="EMBL" id="BQKY01000002">
    <property type="protein sequence ID" value="GJN88017.1"/>
    <property type="molecule type" value="Genomic_DNA"/>
</dbReference>